<organism evidence="3">
    <name type="scientific">Argas monolakensis</name>
    <name type="common">Mono lake bird tick</name>
    <dbReference type="NCBI Taxonomy" id="34602"/>
    <lineage>
        <taxon>Eukaryota</taxon>
        <taxon>Metazoa</taxon>
        <taxon>Ecdysozoa</taxon>
        <taxon>Arthropoda</taxon>
        <taxon>Chelicerata</taxon>
        <taxon>Arachnida</taxon>
        <taxon>Acari</taxon>
        <taxon>Parasitiformes</taxon>
        <taxon>Ixodida</taxon>
        <taxon>Ixodoidea</taxon>
        <taxon>Argasidae</taxon>
        <taxon>Argasinae</taxon>
        <taxon>Argas</taxon>
    </lineage>
</organism>
<dbReference type="EMBL" id="DQ886881">
    <property type="protein sequence ID" value="ABI52798.1"/>
    <property type="molecule type" value="mRNA"/>
</dbReference>
<feature type="region of interest" description="Disordered" evidence="1">
    <location>
        <begin position="59"/>
        <end position="82"/>
    </location>
</feature>
<evidence type="ECO:0000313" key="3">
    <source>
        <dbReference type="EMBL" id="ABI52798.1"/>
    </source>
</evidence>
<reference evidence="3" key="1">
    <citation type="journal article" date="2008" name="Insect Biochem. Mol. Biol.">
        <title>Comparative sialomics between hard and soft ticks: implications for the evolution of blood-feeding behavior.</title>
        <authorList>
            <person name="Mans B.J."/>
            <person name="Andersen J.F."/>
            <person name="Francischetti I.M."/>
            <person name="Valenzuela J.G."/>
            <person name="Schwan T.G."/>
            <person name="Pham V.M."/>
            <person name="Garfield M.K."/>
            <person name="Hammer C.H."/>
            <person name="Ribeiro J.M."/>
        </authorList>
    </citation>
    <scope>NUCLEOTIDE SEQUENCE</scope>
    <source>
        <strain evidence="3">AM-793</strain>
        <tissue evidence="3">Adult salivary gland</tissue>
    </source>
</reference>
<proteinExistence type="evidence at transcript level"/>
<evidence type="ECO:0000256" key="1">
    <source>
        <dbReference type="SAM" id="MobiDB-lite"/>
    </source>
</evidence>
<protein>
    <submittedName>
        <fullName evidence="3">Glycine-rich protein</fullName>
    </submittedName>
</protein>
<sequence length="82" mass="8245">MKVLFVAALCALLCVVFAHDTKEGHHTTAGDKADDHISGRPLGGGVGYGTLGGSSDEFGGAYGHSHDGHHAGDGHSGHGTSH</sequence>
<dbReference type="AlphaFoldDB" id="Q09JG5"/>
<feature type="signal peptide" evidence="2">
    <location>
        <begin position="1"/>
        <end position="18"/>
    </location>
</feature>
<keyword evidence="2" id="KW-0732">Signal</keyword>
<accession>Q09JG5</accession>
<feature type="chain" id="PRO_5004167565" evidence="2">
    <location>
        <begin position="19"/>
        <end position="82"/>
    </location>
</feature>
<feature type="compositionally biased region" description="Basic and acidic residues" evidence="1">
    <location>
        <begin position="64"/>
        <end position="76"/>
    </location>
</feature>
<evidence type="ECO:0000256" key="2">
    <source>
        <dbReference type="SAM" id="SignalP"/>
    </source>
</evidence>
<name>Q09JG5_ARGMO</name>